<evidence type="ECO:0000313" key="3">
    <source>
        <dbReference type="EMBL" id="MEN0644403.1"/>
    </source>
</evidence>
<organism evidence="3 4">
    <name type="scientific">Alkalicoccobacillus gibsonii</name>
    <dbReference type="NCBI Taxonomy" id="79881"/>
    <lineage>
        <taxon>Bacteria</taxon>
        <taxon>Bacillati</taxon>
        <taxon>Bacillota</taxon>
        <taxon>Bacilli</taxon>
        <taxon>Bacillales</taxon>
        <taxon>Bacillaceae</taxon>
        <taxon>Alkalicoccobacillus</taxon>
    </lineage>
</organism>
<dbReference type="Gene3D" id="3.40.50.150">
    <property type="entry name" value="Vaccinia Virus protein VP39"/>
    <property type="match status" value="1"/>
</dbReference>
<dbReference type="GO" id="GO:0008168">
    <property type="term" value="F:methyltransferase activity"/>
    <property type="evidence" value="ECO:0007669"/>
    <property type="project" value="UniProtKB-KW"/>
</dbReference>
<feature type="domain" description="DNA methylase adenine-specific" evidence="1">
    <location>
        <begin position="94"/>
        <end position="288"/>
    </location>
</feature>
<dbReference type="Proteomes" id="UP001418796">
    <property type="component" value="Unassembled WGS sequence"/>
</dbReference>
<dbReference type="EMBL" id="JBCITK010000001">
    <property type="protein sequence ID" value="MEN0644403.1"/>
    <property type="molecule type" value="Genomic_DNA"/>
</dbReference>
<feature type="domain" description="YtxK-like N-terminal helical" evidence="2">
    <location>
        <begin position="8"/>
        <end position="83"/>
    </location>
</feature>
<reference evidence="3 4" key="1">
    <citation type="submission" date="2024-03" db="EMBL/GenBank/DDBJ databases">
        <title>Bacilli Hybrid Assemblies.</title>
        <authorList>
            <person name="Kovac J."/>
        </authorList>
    </citation>
    <scope>NUCLEOTIDE SEQUENCE [LARGE SCALE GENOMIC DNA]</scope>
    <source>
        <strain evidence="3 4">FSL R7-0666</strain>
    </source>
</reference>
<dbReference type="SUPFAM" id="SSF53335">
    <property type="entry name" value="S-adenosyl-L-methionine-dependent methyltransferases"/>
    <property type="match status" value="1"/>
</dbReference>
<evidence type="ECO:0000259" key="1">
    <source>
        <dbReference type="Pfam" id="PF02384"/>
    </source>
</evidence>
<evidence type="ECO:0000313" key="4">
    <source>
        <dbReference type="Proteomes" id="UP001418796"/>
    </source>
</evidence>
<dbReference type="RefSeq" id="WP_343131103.1">
    <property type="nucleotide sequence ID" value="NZ_JBCITK010000001.1"/>
</dbReference>
<keyword evidence="3" id="KW-0489">Methyltransferase</keyword>
<dbReference type="PANTHER" id="PTHR41313:SF1">
    <property type="entry name" value="DNA METHYLASE ADENINE-SPECIFIC DOMAIN-CONTAINING PROTEIN"/>
    <property type="match status" value="1"/>
</dbReference>
<dbReference type="PIRSF" id="PIRSF026567">
    <property type="entry name" value="Adenine_mtase_bact_prd"/>
    <property type="match status" value="1"/>
</dbReference>
<comment type="caution">
    <text evidence="3">The sequence shown here is derived from an EMBL/GenBank/DDBJ whole genome shotgun (WGS) entry which is preliminary data.</text>
</comment>
<dbReference type="Pfam" id="PF02384">
    <property type="entry name" value="N6_Mtase"/>
    <property type="match status" value="1"/>
</dbReference>
<keyword evidence="3" id="KW-0808">Transferase</keyword>
<dbReference type="Pfam" id="PF21106">
    <property type="entry name" value="YtxK_like"/>
    <property type="match status" value="1"/>
</dbReference>
<dbReference type="InterPro" id="IPR048375">
    <property type="entry name" value="YtxK-like_N"/>
</dbReference>
<name>A0ABU9VMI2_9BACI</name>
<proteinExistence type="predicted"/>
<dbReference type="Gene3D" id="1.10.150.470">
    <property type="match status" value="1"/>
</dbReference>
<dbReference type="CDD" id="cd02440">
    <property type="entry name" value="AdoMet_MTases"/>
    <property type="match status" value="1"/>
</dbReference>
<gene>
    <name evidence="3" type="ORF">MKY91_14725</name>
</gene>
<dbReference type="InterPro" id="IPR016843">
    <property type="entry name" value="S-AdoMet-dep_Ade-MeTrfase_prd"/>
</dbReference>
<dbReference type="GO" id="GO:0032259">
    <property type="term" value="P:methylation"/>
    <property type="evidence" value="ECO:0007669"/>
    <property type="project" value="UniProtKB-KW"/>
</dbReference>
<keyword evidence="4" id="KW-1185">Reference proteome</keyword>
<sequence length="326" mass="36858">MATLTFDELYRCIDKGAMRIEKQTDVTYLEAIAKVGEIIFQDRTGQVDETDEELLRILSQIDSESLERETVRKVFQMCVLKGMKGAVQPHHSMTPDAVSLFASYLINKVTSKQTSPVRVLDLAVGTGNLLTTILNHSPLNMEASGFEADETLLQIAYMNANLQKHQIDLFHQDSLQVALAPGELVVTDLPIGYYPKDEVASTYDLKAEEGHAYIHHLMIEQGIRSLHPGGYALYLVPNFLFESDQAESLHAYLKEHTTILALLQLPKTMFNEKQHGKSFLLVQKKSEKTIVPRHALLAELPSFDKKEALADMMKQINKWFEEELKL</sequence>
<dbReference type="InterPro" id="IPR052933">
    <property type="entry name" value="DNA_Protect_Modify"/>
</dbReference>
<dbReference type="PANTHER" id="PTHR41313">
    <property type="entry name" value="ADENINE-SPECIFIC METHYLTRANSFERASE"/>
    <property type="match status" value="1"/>
</dbReference>
<protein>
    <submittedName>
        <fullName evidence="3">Class I SAM-dependent methyltransferase</fullName>
    </submittedName>
</protein>
<evidence type="ECO:0000259" key="2">
    <source>
        <dbReference type="Pfam" id="PF21106"/>
    </source>
</evidence>
<accession>A0ABU9VMI2</accession>
<dbReference type="InterPro" id="IPR029063">
    <property type="entry name" value="SAM-dependent_MTases_sf"/>
</dbReference>
<dbReference type="InterPro" id="IPR003356">
    <property type="entry name" value="DNA_methylase_A-5"/>
</dbReference>